<dbReference type="InterPro" id="IPR036116">
    <property type="entry name" value="FN3_sf"/>
</dbReference>
<gene>
    <name evidence="7" type="ORF">ACFSKL_08180</name>
</gene>
<dbReference type="PANTHER" id="PTHR13817:SF166">
    <property type="entry name" value="NEURONAL IGCAM-RELATED"/>
    <property type="match status" value="1"/>
</dbReference>
<dbReference type="SMART" id="SM00560">
    <property type="entry name" value="LamGL"/>
    <property type="match status" value="1"/>
</dbReference>
<dbReference type="InterPro" id="IPR013783">
    <property type="entry name" value="Ig-like_fold"/>
</dbReference>
<dbReference type="SMART" id="SM01067">
    <property type="entry name" value="CBM_3"/>
    <property type="match status" value="2"/>
</dbReference>
<dbReference type="SUPFAM" id="SSF49899">
    <property type="entry name" value="Concanavalin A-like lectins/glucanases"/>
    <property type="match status" value="1"/>
</dbReference>
<protein>
    <submittedName>
        <fullName evidence="7">Cellulose binding domain-containing protein</fullName>
    </submittedName>
</protein>
<reference evidence="8" key="1">
    <citation type="journal article" date="2019" name="Int. J. Syst. Evol. Microbiol.">
        <title>The Global Catalogue of Microorganisms (GCM) 10K type strain sequencing project: providing services to taxonomists for standard genome sequencing and annotation.</title>
        <authorList>
            <consortium name="The Broad Institute Genomics Platform"/>
            <consortium name="The Broad Institute Genome Sequencing Center for Infectious Disease"/>
            <person name="Wu L."/>
            <person name="Ma J."/>
        </authorList>
    </citation>
    <scope>NUCLEOTIDE SEQUENCE [LARGE SCALE GENOMIC DNA]</scope>
    <source>
        <strain evidence="8">CGMCC 1.15180</strain>
    </source>
</reference>
<dbReference type="InterPro" id="IPR008397">
    <property type="entry name" value="Alginate_lyase_dom"/>
</dbReference>
<dbReference type="SUPFAM" id="SSF48230">
    <property type="entry name" value="Chondroitin AC/alginate lyase"/>
    <property type="match status" value="1"/>
</dbReference>
<dbReference type="InterPro" id="IPR003961">
    <property type="entry name" value="FN3_dom"/>
</dbReference>
<dbReference type="Pfam" id="PF05426">
    <property type="entry name" value="Alginate_lyase"/>
    <property type="match status" value="1"/>
</dbReference>
<evidence type="ECO:0000313" key="7">
    <source>
        <dbReference type="EMBL" id="MFD2034762.1"/>
    </source>
</evidence>
<dbReference type="Proteomes" id="UP001597361">
    <property type="component" value="Unassembled WGS sequence"/>
</dbReference>
<dbReference type="InterPro" id="IPR001956">
    <property type="entry name" value="CBM3"/>
</dbReference>
<dbReference type="InterPro" id="IPR026444">
    <property type="entry name" value="Secre_tail"/>
</dbReference>
<dbReference type="PROSITE" id="PS51172">
    <property type="entry name" value="CBM3"/>
    <property type="match status" value="2"/>
</dbReference>
<proteinExistence type="predicted"/>
<comment type="caution">
    <text evidence="7">The sequence shown here is derived from an EMBL/GenBank/DDBJ whole genome shotgun (WGS) entry which is preliminary data.</text>
</comment>
<dbReference type="InterPro" id="IPR006558">
    <property type="entry name" value="LamG-like"/>
</dbReference>
<feature type="domain" description="Fibronectin type-III" evidence="5">
    <location>
        <begin position="1061"/>
        <end position="1151"/>
    </location>
</feature>
<dbReference type="Gene3D" id="2.60.40.710">
    <property type="entry name" value="Endoglucanase-like"/>
    <property type="match status" value="2"/>
</dbReference>
<dbReference type="InterPro" id="IPR036966">
    <property type="entry name" value="CBM3_sf"/>
</dbReference>
<feature type="domain" description="CBM3" evidence="6">
    <location>
        <begin position="1450"/>
        <end position="1602"/>
    </location>
</feature>
<dbReference type="SUPFAM" id="SSF49265">
    <property type="entry name" value="Fibronectin type III"/>
    <property type="match status" value="3"/>
</dbReference>
<dbReference type="Pfam" id="PF18962">
    <property type="entry name" value="Por_Secre_tail"/>
    <property type="match status" value="1"/>
</dbReference>
<keyword evidence="2" id="KW-0677">Repeat</keyword>
<accession>A0ABW4VK98</accession>
<name>A0ABW4VK98_9BACT</name>
<evidence type="ECO:0000256" key="4">
    <source>
        <dbReference type="ARBA" id="ARBA00023239"/>
    </source>
</evidence>
<dbReference type="Gene3D" id="2.60.40.10">
    <property type="entry name" value="Immunoglobulins"/>
    <property type="match status" value="5"/>
</dbReference>
<keyword evidence="3" id="KW-1015">Disulfide bond</keyword>
<dbReference type="RefSeq" id="WP_376885209.1">
    <property type="nucleotide sequence ID" value="NZ_JBHUHR010000022.1"/>
</dbReference>
<dbReference type="SUPFAM" id="SSF49313">
    <property type="entry name" value="Cadherin-like"/>
    <property type="match status" value="1"/>
</dbReference>
<dbReference type="SMART" id="SM00060">
    <property type="entry name" value="FN3"/>
    <property type="match status" value="4"/>
</dbReference>
<dbReference type="InterPro" id="IPR050964">
    <property type="entry name" value="Striated_Muscle_Regulatory"/>
</dbReference>
<evidence type="ECO:0000256" key="3">
    <source>
        <dbReference type="ARBA" id="ARBA00023157"/>
    </source>
</evidence>
<dbReference type="NCBIfam" id="TIGR04183">
    <property type="entry name" value="Por_Secre_tail"/>
    <property type="match status" value="1"/>
</dbReference>
<keyword evidence="4" id="KW-0456">Lyase</keyword>
<evidence type="ECO:0000259" key="5">
    <source>
        <dbReference type="PROSITE" id="PS50853"/>
    </source>
</evidence>
<dbReference type="InterPro" id="IPR008929">
    <property type="entry name" value="Chondroitin_lyas"/>
</dbReference>
<evidence type="ECO:0000259" key="6">
    <source>
        <dbReference type="PROSITE" id="PS51172"/>
    </source>
</evidence>
<dbReference type="Pfam" id="PF00942">
    <property type="entry name" value="CBM_3"/>
    <property type="match status" value="2"/>
</dbReference>
<sequence>MKSYLTTFILLIIFMGNALSQTFVHPGGLHTLEDLNRMKEKVAAGESPWVEGWNTLVSDWKSSSTYGISGGVLANANQRQNMNRDGQAAYLNALRWYISGDVAHAEKAISIYNAYANTVNQIPSGGNTDILGLGGIGFTALAMGAEIMRLYEGWAPEDFEKFKFMMKEYFYPVSHDFLTNHNGRCPTYYWANWDLNNISALIAIGILVDDQDIFNEGIEYFKNGIGAGSIKNAVPFVQGNFGQWQESGRDQSHGLLGIGLMANTCQMAWNQGVDLYGYDDNRFLKGAEYVARTGALSLEAPFFEEYNSCNNRRHRWVAINALGRYFDQPVWEIVYNHYVVKQGLEAPHVKAMALNMRLSQSSNDQLGHGTLTFTLDSDQSPLDFVAPPGQLDGLFANEGMGRVYLRWNAPEGMDAKGYTIKRSTTPGGPYVEISSGSGSTNPRYTDSNVENGTTYYYVVSANNRAGHGPDSEEVSATPVEGGEILPIGWTRADIGNLSIEGEAVYAEVNTGHTFITTGAGSVGGTSDALGFTYGIASGDVTLTARVADFGGLQKTGIMIRESLDPDAKTVLMKIGDAGWRVAEMGVRTGTGTSMQWIGGNRYTWRPEIWFRISRTGNTFTVYESNNKDVWFEVGSRTIEMGTEVYVGLFNSSGNTTSLNTTRYEHVSITGLDGGVPEAPSNLSASSGNTQIELDWDEVIGASSYTLKRSVAIGDPYEVLATNLNITQYTDKGLENGKTYYYVVSSSSLSGESSDSEEIAAAPQIDIALAPEEVIAKSISGQQINLSWNESISATSYHVKRATESGGPYTNIVSADTTSFSDTDVNYPTTYYYVVSAINELGESEDSEEVRATPGQLAYWEFDEMQGTMAADSWGNNDATLGSSASFTTGLINNGVKLSGSDGYVTLPEGLVSHLTDFSISTWVKLDQIANWSRVFDFGSGRDSFMFLTPSNGANGNLRYGINNGAGEQLVNISSRLETDRWHHLALTQSGTIAILYLDGVEVGRNENMTLNPSSLGFTTQNWIGKSQWPDPLLVGNVDDFKIYSKPLSVSEINDIVSGYLPPVAPKNLSFVPGNNQITVSWNDSDGDSYNVKRATGIEGPFELIANVTDTTYTDTDVVNCVDYFYTVSTVNSIGESEDSRPSSPLFGMKLTGLLIGTNGSWGNNPATTKAAAVDGDLGSFFDAPTSTAWVGYDLGVDGMSVIKTIRYAPRPNGYNVRMQGGLFQGANSPDFSDADTLFTVTSAPATGVYTDQVISSEKGYRYVRYLSPNGSGNVSEIEFWGLPAILPEFSGENVMEGTFDSEFHYPIEALNMTKEFEVTGLPEGLNIDNCTGIISGIPSMTGVFPVVITATNYYGSTTDEFELTIKKDQIISFDSIPATYIGSADFTLTAVASSGLPVTFSSSDTTVATIVDGNKLHINALGTSVITASQVGDSLHHPAMDVDQSFLSIPLNISVLHRDGGNNNTASQSIKPHLKIVNESGVNLAMNELTVRYWITPENFAGINTWVDYAEMGKENIDMEYIPLDQPHQDAFGYVEYRFDSSQDTLLAGSSSGVIQSRLNNQDWSDMDETNDHSYKPSLSFEENEHISMYRNGHLVWGIEPEKVDPETDLQVYANHKKGKKHIGLTLEIANKGNIPVNYGELKFRYWFTKEGSGDMVDAIDYVELGSGNLSGQFIAMDPVANQADHYFELGFDPVLGAFHPLSQTGEIQLRLYDSNWSVLDQSNDHSYMGNNQLELNDHITVYYQGQLVFGVEPIGNVALTVSEQTTYTIYPNPLQDVLHIESSQIPQGAVEILIYNNNGEVKVAMEMDAQHIEVDVSRLGKGIYVLTIQDQEQVLTKKLIK</sequence>
<feature type="domain" description="CBM3" evidence="6">
    <location>
        <begin position="1603"/>
        <end position="1755"/>
    </location>
</feature>
<dbReference type="InterPro" id="IPR015919">
    <property type="entry name" value="Cadherin-like_sf"/>
</dbReference>
<dbReference type="Gene3D" id="2.60.120.200">
    <property type="match status" value="2"/>
</dbReference>
<dbReference type="Pfam" id="PF13385">
    <property type="entry name" value="Laminin_G_3"/>
    <property type="match status" value="1"/>
</dbReference>
<dbReference type="Gene3D" id="2.60.120.260">
    <property type="entry name" value="Galactose-binding domain-like"/>
    <property type="match status" value="1"/>
</dbReference>
<evidence type="ECO:0000256" key="1">
    <source>
        <dbReference type="ARBA" id="ARBA00022729"/>
    </source>
</evidence>
<keyword evidence="1" id="KW-0732">Signal</keyword>
<feature type="domain" description="Fibronectin type-III" evidence="5">
    <location>
        <begin position="387"/>
        <end position="481"/>
    </location>
</feature>
<feature type="domain" description="Fibronectin type-III" evidence="5">
    <location>
        <begin position="769"/>
        <end position="856"/>
    </location>
</feature>
<organism evidence="7 8">
    <name type="scientific">Belliella marina</name>
    <dbReference type="NCBI Taxonomy" id="1644146"/>
    <lineage>
        <taxon>Bacteria</taxon>
        <taxon>Pseudomonadati</taxon>
        <taxon>Bacteroidota</taxon>
        <taxon>Cytophagia</taxon>
        <taxon>Cytophagales</taxon>
        <taxon>Cyclobacteriaceae</taxon>
        <taxon>Belliella</taxon>
    </lineage>
</organism>
<dbReference type="CDD" id="cd00063">
    <property type="entry name" value="FN3"/>
    <property type="match status" value="3"/>
</dbReference>
<evidence type="ECO:0000313" key="8">
    <source>
        <dbReference type="Proteomes" id="UP001597361"/>
    </source>
</evidence>
<feature type="domain" description="Fibronectin type-III" evidence="5">
    <location>
        <begin position="675"/>
        <end position="765"/>
    </location>
</feature>
<evidence type="ECO:0000256" key="2">
    <source>
        <dbReference type="ARBA" id="ARBA00022737"/>
    </source>
</evidence>
<keyword evidence="8" id="KW-1185">Reference proteome</keyword>
<dbReference type="PANTHER" id="PTHR13817">
    <property type="entry name" value="TITIN"/>
    <property type="match status" value="1"/>
</dbReference>
<dbReference type="InterPro" id="IPR008965">
    <property type="entry name" value="CBM2/CBM3_carb-bd_dom_sf"/>
</dbReference>
<dbReference type="InterPro" id="IPR013320">
    <property type="entry name" value="ConA-like_dom_sf"/>
</dbReference>
<dbReference type="Pfam" id="PF05345">
    <property type="entry name" value="He_PIG"/>
    <property type="match status" value="1"/>
</dbReference>
<dbReference type="PROSITE" id="PS50853">
    <property type="entry name" value="FN3"/>
    <property type="match status" value="4"/>
</dbReference>
<dbReference type="SUPFAM" id="SSF49384">
    <property type="entry name" value="Carbohydrate-binding domain"/>
    <property type="match status" value="2"/>
</dbReference>
<dbReference type="EMBL" id="JBHUHR010000022">
    <property type="protein sequence ID" value="MFD2034762.1"/>
    <property type="molecule type" value="Genomic_DNA"/>
</dbReference>
<dbReference type="Gene3D" id="1.50.10.100">
    <property type="entry name" value="Chondroitin AC/alginate lyase"/>
    <property type="match status" value="1"/>
</dbReference>